<dbReference type="InterPro" id="IPR057169">
    <property type="entry name" value="DUF7847"/>
</dbReference>
<evidence type="ECO:0000313" key="7">
    <source>
        <dbReference type="Proteomes" id="UP000528608"/>
    </source>
</evidence>
<dbReference type="EMBL" id="JACHJF010000031">
    <property type="protein sequence ID" value="MBB5122643.1"/>
    <property type="molecule type" value="Genomic_DNA"/>
</dbReference>
<keyword evidence="2" id="KW-0472">Membrane</keyword>
<feature type="transmembrane region" description="Helical" evidence="2">
    <location>
        <begin position="138"/>
        <end position="161"/>
    </location>
</feature>
<reference evidence="5" key="2">
    <citation type="submission" date="2015-07" db="EMBL/GenBank/DDBJ databases">
        <authorList>
            <person name="Noorani M."/>
        </authorList>
    </citation>
    <scope>NUCLEOTIDE SEQUENCE [LARGE SCALE GENOMIC DNA]</scope>
    <source>
        <strain evidence="5">ATCC 27428</strain>
    </source>
</reference>
<evidence type="ECO:0000256" key="1">
    <source>
        <dbReference type="SAM" id="MobiDB-lite"/>
    </source>
</evidence>
<keyword evidence="2" id="KW-1133">Transmembrane helix</keyword>
<feature type="compositionally biased region" description="Gly residues" evidence="1">
    <location>
        <begin position="75"/>
        <end position="99"/>
    </location>
</feature>
<keyword evidence="6" id="KW-1185">Reference proteome</keyword>
<evidence type="ECO:0000313" key="6">
    <source>
        <dbReference type="Proteomes" id="UP000235945"/>
    </source>
</evidence>
<evidence type="ECO:0000313" key="5">
    <source>
        <dbReference type="EMBL" id="PNE35760.1"/>
    </source>
</evidence>
<dbReference type="OrthoDB" id="121140at2"/>
<feature type="compositionally biased region" description="Polar residues" evidence="1">
    <location>
        <begin position="1"/>
        <end position="15"/>
    </location>
</feature>
<feature type="region of interest" description="Disordered" evidence="1">
    <location>
        <begin position="1"/>
        <end position="112"/>
    </location>
</feature>
<evidence type="ECO:0000313" key="4">
    <source>
        <dbReference type="EMBL" id="MBB5122643.1"/>
    </source>
</evidence>
<evidence type="ECO:0000256" key="2">
    <source>
        <dbReference type="SAM" id="Phobius"/>
    </source>
</evidence>
<feature type="domain" description="DUF7847" evidence="3">
    <location>
        <begin position="191"/>
        <end position="396"/>
    </location>
</feature>
<feature type="transmembrane region" description="Helical" evidence="2">
    <location>
        <begin position="371"/>
        <end position="396"/>
    </location>
</feature>
<comment type="caution">
    <text evidence="5">The sequence shown here is derived from an EMBL/GenBank/DDBJ whole genome shotgun (WGS) entry which is preliminary data.</text>
</comment>
<evidence type="ECO:0000259" key="3">
    <source>
        <dbReference type="Pfam" id="PF25231"/>
    </source>
</evidence>
<dbReference type="Proteomes" id="UP000528608">
    <property type="component" value="Unassembled WGS sequence"/>
</dbReference>
<feature type="transmembrane region" description="Helical" evidence="2">
    <location>
        <begin position="191"/>
        <end position="216"/>
    </location>
</feature>
<feature type="transmembrane region" description="Helical" evidence="2">
    <location>
        <begin position="237"/>
        <end position="261"/>
    </location>
</feature>
<reference evidence="4 7" key="3">
    <citation type="submission" date="2020-08" db="EMBL/GenBank/DDBJ databases">
        <title>Genomic Encyclopedia of Type Strains, Phase III (KMG-III): the genomes of soil and plant-associated and newly described type strains.</title>
        <authorList>
            <person name="Whitman W."/>
        </authorList>
    </citation>
    <scope>NUCLEOTIDE SEQUENCE [LARGE SCALE GENOMIC DNA]</scope>
    <source>
        <strain evidence="4 7">CECT 3259</strain>
    </source>
</reference>
<feature type="transmembrane region" description="Helical" evidence="2">
    <location>
        <begin position="273"/>
        <end position="293"/>
    </location>
</feature>
<sequence length="416" mass="42802">MNDTPGRNSPGTSPSDEPRPAVPEESAPTDGTPGPDEAARSSRWAPQQPPGGQWSTPAAGPPPPGRPPRQRAHSGGQGPGGAGQSPGGAGQGGGWGPRGGWAATPAAPQPGVIPLRPLAVGELIEGTLHTVRRNWRPVLGISLTLALGTQAAATVVAGLWFRDVAALDPADAEDAEALLRNIGENLGGTSAAWFLSLLGSIVATALLTVIVSRAVLGRTTSVGEAWRSARPQLARMCGLMVMLPLLIAAVFTVGTGPGLLLSYSGSSGLEPPGLALTLLGGLAAAVAGTWLWIRYCLAAPALMLEKQGVLASMRRSAKLVRGAWWRVFGVQLLAMVLTFTISMIAQIPVSIVEAIFGDAGTSGQVGWTELVIAGIGAVISSTITFPLTASMTALLYMDQRIRRESLDVELARAAEA</sequence>
<gene>
    <name evidence="5" type="ORF">AF335_04925</name>
    <name evidence="4" type="ORF">FHS36_006116</name>
</gene>
<keyword evidence="2" id="KW-0812">Transmembrane</keyword>
<dbReference type="EMBL" id="LGUI01000001">
    <property type="protein sequence ID" value="PNE35760.1"/>
    <property type="molecule type" value="Genomic_DNA"/>
</dbReference>
<proteinExistence type="predicted"/>
<reference evidence="6" key="1">
    <citation type="submission" date="2015-07" db="EMBL/GenBank/DDBJ databases">
        <authorList>
            <person name="Graham D.E."/>
            <person name="Giannone R.J."/>
            <person name="Gulvik C.A."/>
            <person name="Hettich R.L."/>
            <person name="Klingeman D.M."/>
            <person name="Mahan K.M."/>
            <person name="Parry R.J."/>
            <person name="Spain J.C."/>
        </authorList>
    </citation>
    <scope>NUCLEOTIDE SEQUENCE [LARGE SCALE GENOMIC DNA]</scope>
    <source>
        <strain evidence="6">ATCC 27428</strain>
    </source>
</reference>
<protein>
    <recommendedName>
        <fullName evidence="3">DUF7847 domain-containing protein</fullName>
    </recommendedName>
</protein>
<feature type="transmembrane region" description="Helical" evidence="2">
    <location>
        <begin position="323"/>
        <end position="351"/>
    </location>
</feature>
<dbReference type="AlphaFoldDB" id="A0A2N8P3Z1"/>
<dbReference type="Pfam" id="PF25231">
    <property type="entry name" value="DUF7847"/>
    <property type="match status" value="1"/>
</dbReference>
<name>A0A2N8P3Z1_STREU</name>
<organism evidence="5 6">
    <name type="scientific">Streptomyces eurocidicus</name>
    <name type="common">Streptoverticillium eurocidicus</name>
    <dbReference type="NCBI Taxonomy" id="66423"/>
    <lineage>
        <taxon>Bacteria</taxon>
        <taxon>Bacillati</taxon>
        <taxon>Actinomycetota</taxon>
        <taxon>Actinomycetes</taxon>
        <taxon>Kitasatosporales</taxon>
        <taxon>Streptomycetaceae</taxon>
        <taxon>Streptomyces</taxon>
    </lineage>
</organism>
<dbReference type="RefSeq" id="WP_102917067.1">
    <property type="nucleotide sequence ID" value="NZ_JACHJF010000031.1"/>
</dbReference>
<dbReference type="PANTHER" id="PTHR33133:SF1">
    <property type="entry name" value="EXPRESSED PROTEIN-RELATED"/>
    <property type="match status" value="1"/>
</dbReference>
<accession>A0A2N8P3Z1</accession>
<dbReference type="Proteomes" id="UP000235945">
    <property type="component" value="Unassembled WGS sequence"/>
</dbReference>
<dbReference type="PANTHER" id="PTHR33133">
    <property type="entry name" value="OS08G0107100 PROTEIN-RELATED"/>
    <property type="match status" value="1"/>
</dbReference>